<accession>A0A9P3G495</accession>
<gene>
    <name evidence="2" type="ORF">PsYK624_036580</name>
</gene>
<proteinExistence type="predicted"/>
<dbReference type="InterPro" id="IPR019363">
    <property type="entry name" value="LDAH"/>
</dbReference>
<keyword evidence="1" id="KW-0378">Hydrolase</keyword>
<organism evidence="2 3">
    <name type="scientific">Phanerochaete sordida</name>
    <dbReference type="NCBI Taxonomy" id="48140"/>
    <lineage>
        <taxon>Eukaryota</taxon>
        <taxon>Fungi</taxon>
        <taxon>Dikarya</taxon>
        <taxon>Basidiomycota</taxon>
        <taxon>Agaricomycotina</taxon>
        <taxon>Agaricomycetes</taxon>
        <taxon>Polyporales</taxon>
        <taxon>Phanerochaetaceae</taxon>
        <taxon>Phanerochaete</taxon>
    </lineage>
</organism>
<comment type="caution">
    <text evidence="2">The sequence shown here is derived from an EMBL/GenBank/DDBJ whole genome shotgun (WGS) entry which is preliminary data.</text>
</comment>
<evidence type="ECO:0000313" key="2">
    <source>
        <dbReference type="EMBL" id="GJE87575.1"/>
    </source>
</evidence>
<dbReference type="GO" id="GO:0005811">
    <property type="term" value="C:lipid droplet"/>
    <property type="evidence" value="ECO:0007669"/>
    <property type="project" value="InterPro"/>
</dbReference>
<reference evidence="2 3" key="1">
    <citation type="submission" date="2021-08" db="EMBL/GenBank/DDBJ databases">
        <title>Draft Genome Sequence of Phanerochaete sordida strain YK-624.</title>
        <authorList>
            <person name="Mori T."/>
            <person name="Dohra H."/>
            <person name="Suzuki T."/>
            <person name="Kawagishi H."/>
            <person name="Hirai H."/>
        </authorList>
    </citation>
    <scope>NUCLEOTIDE SEQUENCE [LARGE SCALE GENOMIC DNA]</scope>
    <source>
        <strain evidence="2 3">YK-624</strain>
    </source>
</reference>
<evidence type="ECO:0000313" key="3">
    <source>
        <dbReference type="Proteomes" id="UP000703269"/>
    </source>
</evidence>
<keyword evidence="3" id="KW-1185">Reference proteome</keyword>
<protein>
    <submittedName>
        <fullName evidence="2">Uncharacterized protein</fullName>
    </submittedName>
</protein>
<dbReference type="EMBL" id="BPQB01000007">
    <property type="protein sequence ID" value="GJE87575.1"/>
    <property type="molecule type" value="Genomic_DNA"/>
</dbReference>
<dbReference type="GO" id="GO:0019915">
    <property type="term" value="P:lipid storage"/>
    <property type="evidence" value="ECO:0007669"/>
    <property type="project" value="InterPro"/>
</dbReference>
<sequence length="117" mass="13238">MFYSDWPSAQRTVLRSLISSPTTIFNCLSMAHEEMISIAALDEELLQRNRKRLHMYFADDDDWVGEQKDKVLRALEGGQGTVKVVHGGSDIPHAFCINHGETLAQQCVEWLAEGDFI</sequence>
<dbReference type="Proteomes" id="UP000703269">
    <property type="component" value="Unassembled WGS sequence"/>
</dbReference>
<name>A0A9P3G495_9APHY</name>
<dbReference type="AlphaFoldDB" id="A0A9P3G495"/>
<evidence type="ECO:0000256" key="1">
    <source>
        <dbReference type="ARBA" id="ARBA00022801"/>
    </source>
</evidence>
<dbReference type="PANTHER" id="PTHR13390">
    <property type="entry name" value="LIPASE"/>
    <property type="match status" value="1"/>
</dbReference>
<dbReference type="Pfam" id="PF10230">
    <property type="entry name" value="LIDHydrolase"/>
    <property type="match status" value="1"/>
</dbReference>
<dbReference type="OrthoDB" id="448051at2759"/>
<dbReference type="GO" id="GO:0016298">
    <property type="term" value="F:lipase activity"/>
    <property type="evidence" value="ECO:0007669"/>
    <property type="project" value="InterPro"/>
</dbReference>
<dbReference type="PANTHER" id="PTHR13390:SF0">
    <property type="entry name" value="LIPID DROPLET-ASSOCIATED HYDROLASE"/>
    <property type="match status" value="1"/>
</dbReference>